<accession>A0ABX3KLA1</accession>
<dbReference type="RefSeq" id="WP_077770985.1">
    <property type="nucleotide sequence ID" value="NZ_MUFC01000001.1"/>
</dbReference>
<dbReference type="Pfam" id="PF12793">
    <property type="entry name" value="SgrR_N"/>
    <property type="match status" value="1"/>
</dbReference>
<feature type="domain" description="Transcriptional regulator SgrR N-terminal HTH" evidence="2">
    <location>
        <begin position="8"/>
        <end position="112"/>
    </location>
</feature>
<dbReference type="InterPro" id="IPR000914">
    <property type="entry name" value="SBP_5_dom"/>
</dbReference>
<sequence length="551" mass="63008">MQENNLRRLYQLISRYTVQHAHQVTIEELESAFSTSRRNTSNVLRELDSLGWIDWTPAVGRGKPSELFIRVTFASTLFDVIKRQLNEGRFDLISKLLTAYGDLAARILASAVEEQNTVNKSNNRLLVARYPWVDELDPAVTIRRAELHIISSVYDTLVQQDSFGNIVAGIAHEWRVLEQEIIFYLRDRVQRHDGLYLSVNDVAWSLERLKHAQCPVSPIFQSIVSVTVLGEHSLSVKLAEKNPLFLYALATPHASILCPETTPFSKKHHVHIGTGAFKVSEWDSEKLTLQRHTQYFQKNALLDQVTLSHASEEITSAMSFNQESGEKSVSSINAYSYLSYRPRPNAGITPSQWYQIADYIGACKYHYDPENVVEGACHYGRRLIPARPLSLQGKVVLAEPQWTLPQLRRLANWLHECIRATGVELEVHEYTEINNPEYWQGRADLLLVEEVIEFPLEYGVYEWLMISTGLRFALNREQLSLHRHQVAQCAGRERPLAALRQIENRLYDQFTCVALFNGVEELSCLTQVQGIGINATGYSDFKKLWVEKPQN</sequence>
<keyword evidence="4" id="KW-1185">Reference proteome</keyword>
<proteinExistence type="predicted"/>
<evidence type="ECO:0000259" key="2">
    <source>
        <dbReference type="Pfam" id="PF12793"/>
    </source>
</evidence>
<dbReference type="InterPro" id="IPR039424">
    <property type="entry name" value="SBP_5"/>
</dbReference>
<evidence type="ECO:0000313" key="3">
    <source>
        <dbReference type="EMBL" id="OOE90863.1"/>
    </source>
</evidence>
<dbReference type="SUPFAM" id="SSF53850">
    <property type="entry name" value="Periplasmic binding protein-like II"/>
    <property type="match status" value="1"/>
</dbReference>
<reference evidence="4" key="1">
    <citation type="submission" date="2017-01" db="EMBL/GenBank/DDBJ databases">
        <title>Draft genome of the species Salinivibrio sharmensis.</title>
        <authorList>
            <person name="Lopez-Hermoso C."/>
            <person name="De La Haba R."/>
            <person name="Sanchez-Porro C."/>
            <person name="Ventosa A."/>
        </authorList>
    </citation>
    <scope>NUCLEOTIDE SEQUENCE [LARGE SCALE GENOMIC DNA]</scope>
    <source>
        <strain evidence="4">CBH463</strain>
    </source>
</reference>
<dbReference type="Gene3D" id="3.40.190.10">
    <property type="entry name" value="Periplasmic binding protein-like II"/>
    <property type="match status" value="1"/>
</dbReference>
<comment type="caution">
    <text evidence="3">The sequence shown here is derived from an EMBL/GenBank/DDBJ whole genome shotgun (WGS) entry which is preliminary data.</text>
</comment>
<evidence type="ECO:0008006" key="5">
    <source>
        <dbReference type="Google" id="ProtNLM"/>
    </source>
</evidence>
<dbReference type="Pfam" id="PF00496">
    <property type="entry name" value="SBP_bac_5"/>
    <property type="match status" value="1"/>
</dbReference>
<gene>
    <name evidence="3" type="ORF">BZG74_01110</name>
</gene>
<protein>
    <recommendedName>
        <fullName evidence="5">ABC transporter substrate-binding protein</fullName>
    </recommendedName>
</protein>
<dbReference type="InterPro" id="IPR025370">
    <property type="entry name" value="SgrR_HTH_N"/>
</dbReference>
<name>A0ABX3KLA1_9GAMM</name>
<evidence type="ECO:0000313" key="4">
    <source>
        <dbReference type="Proteomes" id="UP000188627"/>
    </source>
</evidence>
<dbReference type="EMBL" id="MUFC01000001">
    <property type="protein sequence ID" value="OOE90863.1"/>
    <property type="molecule type" value="Genomic_DNA"/>
</dbReference>
<organism evidence="3 4">
    <name type="scientific">Salinivibrio sharmensis</name>
    <dbReference type="NCBI Taxonomy" id="390883"/>
    <lineage>
        <taxon>Bacteria</taxon>
        <taxon>Pseudomonadati</taxon>
        <taxon>Pseudomonadota</taxon>
        <taxon>Gammaproteobacteria</taxon>
        <taxon>Vibrionales</taxon>
        <taxon>Vibrionaceae</taxon>
        <taxon>Salinivibrio</taxon>
    </lineage>
</organism>
<evidence type="ECO:0000259" key="1">
    <source>
        <dbReference type="Pfam" id="PF00496"/>
    </source>
</evidence>
<dbReference type="PANTHER" id="PTHR30290">
    <property type="entry name" value="PERIPLASMIC BINDING COMPONENT OF ABC TRANSPORTER"/>
    <property type="match status" value="1"/>
</dbReference>
<feature type="domain" description="Solute-binding protein family 5" evidence="1">
    <location>
        <begin position="166"/>
        <end position="337"/>
    </location>
</feature>
<dbReference type="Proteomes" id="UP000188627">
    <property type="component" value="Unassembled WGS sequence"/>
</dbReference>